<dbReference type="Gene3D" id="2.120.10.30">
    <property type="entry name" value="TolB, C-terminal domain"/>
    <property type="match status" value="1"/>
</dbReference>
<dbReference type="InterPro" id="IPR011042">
    <property type="entry name" value="6-blade_b-propeller_TolB-like"/>
</dbReference>
<dbReference type="EMBL" id="QUNF01000015">
    <property type="protein sequence ID" value="REG84546.1"/>
    <property type="molecule type" value="Genomic_DNA"/>
</dbReference>
<dbReference type="AlphaFoldDB" id="A0A3E0DNX9"/>
<gene>
    <name evidence="1" type="ORF">C8N25_115126</name>
</gene>
<dbReference type="RefSeq" id="WP_086541353.1">
    <property type="nucleotide sequence ID" value="NZ_MSSW01000025.1"/>
</dbReference>
<evidence type="ECO:0000313" key="2">
    <source>
        <dbReference type="Proteomes" id="UP000256405"/>
    </source>
</evidence>
<organism evidence="1 2">
    <name type="scientific">Algoriphagus antarcticus</name>
    <dbReference type="NCBI Taxonomy" id="238540"/>
    <lineage>
        <taxon>Bacteria</taxon>
        <taxon>Pseudomonadati</taxon>
        <taxon>Bacteroidota</taxon>
        <taxon>Cytophagia</taxon>
        <taxon>Cytophagales</taxon>
        <taxon>Cyclobacteriaceae</taxon>
        <taxon>Algoriphagus</taxon>
    </lineage>
</organism>
<protein>
    <submittedName>
        <fullName evidence="1">6-bladed beta-propeller protein</fullName>
    </submittedName>
</protein>
<dbReference type="Proteomes" id="UP000256405">
    <property type="component" value="Unassembled WGS sequence"/>
</dbReference>
<proteinExistence type="predicted"/>
<keyword evidence="2" id="KW-1185">Reference proteome</keyword>
<dbReference type="OrthoDB" id="820429at2"/>
<comment type="caution">
    <text evidence="1">The sequence shown here is derived from an EMBL/GenBank/DDBJ whole genome shotgun (WGS) entry which is preliminary data.</text>
</comment>
<evidence type="ECO:0000313" key="1">
    <source>
        <dbReference type="EMBL" id="REG84546.1"/>
    </source>
</evidence>
<name>A0A3E0DNX9_9BACT</name>
<accession>A0A3E0DNX9</accession>
<dbReference type="Pfam" id="PF17170">
    <property type="entry name" value="DUF5128"/>
    <property type="match status" value="1"/>
</dbReference>
<sequence length="357" mass="41261">MPQLNLRFRLFLVALLILLFEGCTHPAKSNIPVVNIPKNAEDLYLDEFGKSIEYIQLETKPGSYISSIMDVKKFGNYFLIKDRSGKVLVFTDEGKFVRKLGEIGDGPGEYKNAYSLAVNENLGIIYLGSFKKIQMYSKNLEFIKEIKLPYFANYLNVSNDDLLLITNIDSEKKPSGNISNTILYRLDQSLELKDSTLFRSVLIKDNVLRGFTTQLFISNTGDDTYLYTPVFYDEFFLRDTLYQIKSDSIVPTSKFNFVDFTFSDKGEKNISIKNIVSSKSYYICHYARDKELMFFIYDKLKNKGFHTRKGLIDEFGEAQFIYPLDLSNDRFYFIIKSEFISSDKEELNPTIGIVELK</sequence>
<reference evidence="1 2" key="1">
    <citation type="submission" date="2018-08" db="EMBL/GenBank/DDBJ databases">
        <title>Genomic Encyclopedia of Archaeal and Bacterial Type Strains, Phase II (KMG-II): from individual species to whole genera.</title>
        <authorList>
            <person name="Goeker M."/>
        </authorList>
    </citation>
    <scope>NUCLEOTIDE SEQUENCE [LARGE SCALE GENOMIC DNA]</scope>
    <source>
        <strain evidence="1 2">DSM 15986</strain>
    </source>
</reference>